<protein>
    <submittedName>
        <fullName evidence="3">T9SS type A sorting domain-containing protein</fullName>
    </submittedName>
</protein>
<evidence type="ECO:0000256" key="1">
    <source>
        <dbReference type="ARBA" id="ARBA00022729"/>
    </source>
</evidence>
<dbReference type="Proteomes" id="UP001343698">
    <property type="component" value="Unassembled WGS sequence"/>
</dbReference>
<gene>
    <name evidence="3" type="ORF">V1H85_10775</name>
</gene>
<name>A0ABU7IJA6_9FLAO</name>
<evidence type="ECO:0000259" key="2">
    <source>
        <dbReference type="Pfam" id="PF18962"/>
    </source>
</evidence>
<dbReference type="PANTHER" id="PTHR36234">
    <property type="entry name" value="LYSYL ENDOPEPTIDASE"/>
    <property type="match status" value="1"/>
</dbReference>
<feature type="domain" description="Secretion system C-terminal sorting" evidence="2">
    <location>
        <begin position="681"/>
        <end position="750"/>
    </location>
</feature>
<dbReference type="PANTHER" id="PTHR36234:SF5">
    <property type="entry name" value="LYSYL ENDOPEPTIDASE"/>
    <property type="match status" value="1"/>
</dbReference>
<dbReference type="Pfam" id="PF18962">
    <property type="entry name" value="Por_Secre_tail"/>
    <property type="match status" value="1"/>
</dbReference>
<organism evidence="3 4">
    <name type="scientific">Maribacter flavus</name>
    <dbReference type="NCBI Taxonomy" id="1658664"/>
    <lineage>
        <taxon>Bacteria</taxon>
        <taxon>Pseudomonadati</taxon>
        <taxon>Bacteroidota</taxon>
        <taxon>Flavobacteriia</taxon>
        <taxon>Flavobacteriales</taxon>
        <taxon>Flavobacteriaceae</taxon>
        <taxon>Maribacter</taxon>
    </lineage>
</organism>
<dbReference type="NCBIfam" id="TIGR04183">
    <property type="entry name" value="Por_Secre_tail"/>
    <property type="match status" value="1"/>
</dbReference>
<proteinExistence type="predicted"/>
<comment type="caution">
    <text evidence="3">The sequence shown here is derived from an EMBL/GenBank/DDBJ whole genome shotgun (WGS) entry which is preliminary data.</text>
</comment>
<dbReference type="RefSeq" id="WP_272637120.1">
    <property type="nucleotide sequence ID" value="NZ_JAZDDF010000004.1"/>
</dbReference>
<dbReference type="InterPro" id="IPR043504">
    <property type="entry name" value="Peptidase_S1_PA_chymotrypsin"/>
</dbReference>
<keyword evidence="1" id="KW-0732">Signal</keyword>
<reference evidence="3 4" key="1">
    <citation type="submission" date="2024-01" db="EMBL/GenBank/DDBJ databases">
        <title>Maribacter spp. originated from different algae showed divergent polysaccharides utilization ability.</title>
        <authorList>
            <person name="Wang H."/>
            <person name="Wu Y."/>
        </authorList>
    </citation>
    <scope>NUCLEOTIDE SEQUENCE [LARGE SCALE GENOMIC DNA]</scope>
    <source>
        <strain evidence="3 4">KPT27_14</strain>
    </source>
</reference>
<dbReference type="InterPro" id="IPR009003">
    <property type="entry name" value="Peptidase_S1_PA"/>
</dbReference>
<accession>A0ABU7IJA6</accession>
<dbReference type="InterPro" id="IPR026444">
    <property type="entry name" value="Secre_tail"/>
</dbReference>
<dbReference type="EMBL" id="JAZDDF010000004">
    <property type="protein sequence ID" value="MEE1972929.1"/>
    <property type="molecule type" value="Genomic_DNA"/>
</dbReference>
<evidence type="ECO:0000313" key="4">
    <source>
        <dbReference type="Proteomes" id="UP001343698"/>
    </source>
</evidence>
<dbReference type="SUPFAM" id="SSF50494">
    <property type="entry name" value="Trypsin-like serine proteases"/>
    <property type="match status" value="1"/>
</dbReference>
<evidence type="ECO:0000313" key="3">
    <source>
        <dbReference type="EMBL" id="MEE1972929.1"/>
    </source>
</evidence>
<dbReference type="Gene3D" id="2.40.10.10">
    <property type="entry name" value="Trypsin-like serine proteases"/>
    <property type="match status" value="2"/>
</dbReference>
<keyword evidence="4" id="KW-1185">Reference proteome</keyword>
<sequence>MKKTILLSVILIPLLVIGQIQTDIEPYSAYYDIQESAITQRTKFVSPTKSISTALLEDEEDRRNGKPPRFGLRRETEFNTVNSGVWMDLPNGDKLWLLSIKSPNAKSINLLYSQFHIPRGGMLHIYNKKRTHIIGAFTERNNKGSYEKPGQFATGLVYGDEIILEYYHPESVEQQPIINISGVIHGYKYIDLLKYQSEDDPESGGYGQSGSCQVDINCSEGNGWQDEKRGVALLLINGGTRWCSGSLVNNTSRDAKPFFLSADHCLTEDNLDAQGNTNASQYMFYWNYERAGCNNGGPEPTIYSTTGASLKANRADSDFALFLLTESPKDAGYNVFFNGWDRTTTPMQGGVGIHHPAGDVKKISTHNVVPGPGSVFGANTHWRVNWLQTLNGHSVTEGGSSGSPLFMNNGRIIGQLHGGGFLDCQVPELDPGEYGRFDVSWNGSSPTRRLRDWLDPFNTGETYLNGQDIFSDIVGDDCACASPNEVYTLTNPPSSINWQYPTSLLTSVGTSGSTITLKAKNAFVKGYAVITARNASNNAIVRIREIYVGKPETPISNISGPSTVNYGALVRYTYHGVVPGAKSFDWWLPFPYTEGLPVVTDPAKWNIVSGGTFSSMRCQVGPNDGLVQFFGVNPCGTSGAKTKNVTVVGSGGGGGIPLLASIGGINNTNLDKKLEEEKFLVYPNPTKNQLSLLMDPEFRKKVYEISLFDVSGRLLFNSQNKSLNQIDLSTYQTGIYSLKVTSQDGNMTKIVAVEK</sequence>